<proteinExistence type="predicted"/>
<reference evidence="1" key="2">
    <citation type="submission" date="2020-11" db="EMBL/GenBank/DDBJ databases">
        <authorList>
            <person name="McCartney M.A."/>
            <person name="Auch B."/>
            <person name="Kono T."/>
            <person name="Mallez S."/>
            <person name="Becker A."/>
            <person name="Gohl D.M."/>
            <person name="Silverstein K.A.T."/>
            <person name="Koren S."/>
            <person name="Bechman K.B."/>
            <person name="Herman A."/>
            <person name="Abrahante J.E."/>
            <person name="Garbe J."/>
        </authorList>
    </citation>
    <scope>NUCLEOTIDE SEQUENCE</scope>
    <source>
        <strain evidence="1">Duluth1</strain>
        <tissue evidence="1">Whole animal</tissue>
    </source>
</reference>
<sequence length="79" mass="8906">MYSEDKRDVMYTLLLKIIETEMCLVVRDGLDEWVAPGGSNLAEPSLAGFPKDTCTVLTTSRPWKLADERIKNSQIDRSS</sequence>
<dbReference type="EMBL" id="JAIWYP010000003">
    <property type="protein sequence ID" value="KAH3853040.1"/>
    <property type="molecule type" value="Genomic_DNA"/>
</dbReference>
<dbReference type="Proteomes" id="UP000828390">
    <property type="component" value="Unassembled WGS sequence"/>
</dbReference>
<keyword evidence="2" id="KW-1185">Reference proteome</keyword>
<gene>
    <name evidence="1" type="ORF">DPMN_095563</name>
</gene>
<reference evidence="1" key="1">
    <citation type="journal article" date="2019" name="bioRxiv">
        <title>The Genome of the Zebra Mussel, Dreissena polymorpha: A Resource for Invasive Species Research.</title>
        <authorList>
            <person name="McCartney M.A."/>
            <person name="Auch B."/>
            <person name="Kono T."/>
            <person name="Mallez S."/>
            <person name="Zhang Y."/>
            <person name="Obille A."/>
            <person name="Becker A."/>
            <person name="Abrahante J.E."/>
            <person name="Garbe J."/>
            <person name="Badalamenti J.P."/>
            <person name="Herman A."/>
            <person name="Mangelson H."/>
            <person name="Liachko I."/>
            <person name="Sullivan S."/>
            <person name="Sone E.D."/>
            <person name="Koren S."/>
            <person name="Silverstein K.A.T."/>
            <person name="Beckman K.B."/>
            <person name="Gohl D.M."/>
        </authorList>
    </citation>
    <scope>NUCLEOTIDE SEQUENCE</scope>
    <source>
        <strain evidence="1">Duluth1</strain>
        <tissue evidence="1">Whole animal</tissue>
    </source>
</reference>
<protein>
    <submittedName>
        <fullName evidence="1">Uncharacterized protein</fullName>
    </submittedName>
</protein>
<comment type="caution">
    <text evidence="1">The sequence shown here is derived from an EMBL/GenBank/DDBJ whole genome shotgun (WGS) entry which is preliminary data.</text>
</comment>
<dbReference type="AlphaFoldDB" id="A0A9D4L6Q9"/>
<evidence type="ECO:0000313" key="1">
    <source>
        <dbReference type="EMBL" id="KAH3853040.1"/>
    </source>
</evidence>
<evidence type="ECO:0000313" key="2">
    <source>
        <dbReference type="Proteomes" id="UP000828390"/>
    </source>
</evidence>
<organism evidence="1 2">
    <name type="scientific">Dreissena polymorpha</name>
    <name type="common">Zebra mussel</name>
    <name type="synonym">Mytilus polymorpha</name>
    <dbReference type="NCBI Taxonomy" id="45954"/>
    <lineage>
        <taxon>Eukaryota</taxon>
        <taxon>Metazoa</taxon>
        <taxon>Spiralia</taxon>
        <taxon>Lophotrochozoa</taxon>
        <taxon>Mollusca</taxon>
        <taxon>Bivalvia</taxon>
        <taxon>Autobranchia</taxon>
        <taxon>Heteroconchia</taxon>
        <taxon>Euheterodonta</taxon>
        <taxon>Imparidentia</taxon>
        <taxon>Neoheterodontei</taxon>
        <taxon>Myida</taxon>
        <taxon>Dreissenoidea</taxon>
        <taxon>Dreissenidae</taxon>
        <taxon>Dreissena</taxon>
    </lineage>
</organism>
<accession>A0A9D4L6Q9</accession>
<name>A0A9D4L6Q9_DREPO</name>